<protein>
    <submittedName>
        <fullName evidence="2">Glycosyltransferase family 4 protein</fullName>
    </submittedName>
</protein>
<reference evidence="2" key="1">
    <citation type="submission" date="2023-02" db="EMBL/GenBank/DDBJ databases">
        <title>Genome sequence of Hyphococcus flavus.</title>
        <authorList>
            <person name="Rong J.-C."/>
            <person name="Zhao Q."/>
            <person name="Yi M."/>
            <person name="Wu J.-Y."/>
        </authorList>
    </citation>
    <scope>NUCLEOTIDE SEQUENCE</scope>
    <source>
        <strain evidence="2">MCCC 1K03223</strain>
    </source>
</reference>
<proteinExistence type="predicted"/>
<evidence type="ECO:0000259" key="1">
    <source>
        <dbReference type="Pfam" id="PF13439"/>
    </source>
</evidence>
<dbReference type="Pfam" id="PF13439">
    <property type="entry name" value="Glyco_transf_4"/>
    <property type="match status" value="1"/>
</dbReference>
<dbReference type="RefSeq" id="WP_274493261.1">
    <property type="nucleotide sequence ID" value="NZ_CP118166.1"/>
</dbReference>
<accession>A0AAE9ZE58</accession>
<sequence length="361" mass="39846">MTLLHVFPSFGYGGQQSRLAALVRALGSEFRHYVLSLDEDVSARALFDDDAPAEFNTYQMKKSHGLSVTNVLTFRKLISNTNPDVLCTYNWGSIEAVVANRAGARKPHIHFEDGFGPDEISGKRNARRAVARRFALRNSTVVTPSQNLFSIARTDWRLKPDQVLHIRNGVDIERLQVRQESDQMGVTVGSLGALRPEKNYARLIKAFVKADHVKRARLRIAGDGPERSALAKLIGTDPRVSLLGATADPANVYAQFDIFALSSDTEQAPLSLMEAMAAGLPVVATNVGDIAEMVAEENRPYITRVGDNEAFVEALMHLLQNPSARAEIGAANRRHAREEFSLDKMIEAHRDLYLKKANGNA</sequence>
<dbReference type="AlphaFoldDB" id="A0AAE9ZE58"/>
<dbReference type="PANTHER" id="PTHR45947">
    <property type="entry name" value="SULFOQUINOVOSYL TRANSFERASE SQD2"/>
    <property type="match status" value="1"/>
</dbReference>
<dbReference type="InterPro" id="IPR028098">
    <property type="entry name" value="Glyco_trans_4-like_N"/>
</dbReference>
<evidence type="ECO:0000313" key="2">
    <source>
        <dbReference type="EMBL" id="WDI31372.1"/>
    </source>
</evidence>
<dbReference type="Proteomes" id="UP001214043">
    <property type="component" value="Chromosome"/>
</dbReference>
<dbReference type="Pfam" id="PF13692">
    <property type="entry name" value="Glyco_trans_1_4"/>
    <property type="match status" value="1"/>
</dbReference>
<dbReference type="EMBL" id="CP118166">
    <property type="protein sequence ID" value="WDI31372.1"/>
    <property type="molecule type" value="Genomic_DNA"/>
</dbReference>
<dbReference type="KEGG" id="hfl:PUV54_15590"/>
<dbReference type="Gene3D" id="3.40.50.2000">
    <property type="entry name" value="Glycogen Phosphorylase B"/>
    <property type="match status" value="2"/>
</dbReference>
<dbReference type="InterPro" id="IPR050194">
    <property type="entry name" value="Glycosyltransferase_grp1"/>
</dbReference>
<feature type="domain" description="Glycosyltransferase subfamily 4-like N-terminal" evidence="1">
    <location>
        <begin position="12"/>
        <end position="174"/>
    </location>
</feature>
<dbReference type="SUPFAM" id="SSF53756">
    <property type="entry name" value="UDP-Glycosyltransferase/glycogen phosphorylase"/>
    <property type="match status" value="1"/>
</dbReference>
<organism evidence="2 3">
    <name type="scientific">Hyphococcus flavus</name>
    <dbReference type="NCBI Taxonomy" id="1866326"/>
    <lineage>
        <taxon>Bacteria</taxon>
        <taxon>Pseudomonadati</taxon>
        <taxon>Pseudomonadota</taxon>
        <taxon>Alphaproteobacteria</taxon>
        <taxon>Parvularculales</taxon>
        <taxon>Parvularculaceae</taxon>
        <taxon>Hyphococcus</taxon>
    </lineage>
</organism>
<dbReference type="CDD" id="cd03801">
    <property type="entry name" value="GT4_PimA-like"/>
    <property type="match status" value="1"/>
</dbReference>
<name>A0AAE9ZE58_9PROT</name>
<evidence type="ECO:0000313" key="3">
    <source>
        <dbReference type="Proteomes" id="UP001214043"/>
    </source>
</evidence>
<keyword evidence="3" id="KW-1185">Reference proteome</keyword>
<gene>
    <name evidence="2" type="ORF">PUV54_15590</name>
</gene>
<dbReference type="PANTHER" id="PTHR45947:SF3">
    <property type="entry name" value="SULFOQUINOVOSYL TRANSFERASE SQD2"/>
    <property type="match status" value="1"/>
</dbReference>
<dbReference type="GO" id="GO:0016757">
    <property type="term" value="F:glycosyltransferase activity"/>
    <property type="evidence" value="ECO:0007669"/>
    <property type="project" value="TreeGrafter"/>
</dbReference>